<dbReference type="Proteomes" id="UP000887116">
    <property type="component" value="Unassembled WGS sequence"/>
</dbReference>
<keyword evidence="3" id="KW-1185">Reference proteome</keyword>
<reference evidence="2" key="1">
    <citation type="submission" date="2020-07" db="EMBL/GenBank/DDBJ databases">
        <title>Multicomponent nature underlies the extraordinary mechanical properties of spider dragline silk.</title>
        <authorList>
            <person name="Kono N."/>
            <person name="Nakamura H."/>
            <person name="Mori M."/>
            <person name="Yoshida Y."/>
            <person name="Ohtoshi R."/>
            <person name="Malay A.D."/>
            <person name="Moran D.A.P."/>
            <person name="Tomita M."/>
            <person name="Numata K."/>
            <person name="Arakawa K."/>
        </authorList>
    </citation>
    <scope>NUCLEOTIDE SEQUENCE</scope>
</reference>
<evidence type="ECO:0000313" key="2">
    <source>
        <dbReference type="EMBL" id="GFQ93497.1"/>
    </source>
</evidence>
<accession>A0A8X6IFJ5</accession>
<keyword evidence="1" id="KW-0472">Membrane</keyword>
<dbReference type="Gene3D" id="1.20.1070.10">
    <property type="entry name" value="Rhodopsin 7-helix transmembrane proteins"/>
    <property type="match status" value="1"/>
</dbReference>
<sequence>MAVYYWIISVLFVFIPLLLLAFFNAFLIKSVHSSKSRRKTMTRRRDTGDQSLPRKQLCDVNRSCDFVPSVSATDGCNSSVQGIPSRRTWSRDTATQVGEHFQLLGCCPMLAGTLCYC</sequence>
<protein>
    <submittedName>
        <fullName evidence="2">Uncharacterized protein</fullName>
    </submittedName>
</protein>
<proteinExistence type="predicted"/>
<gene>
    <name evidence="2" type="ORF">TNCT_408281</name>
</gene>
<dbReference type="SUPFAM" id="SSF81321">
    <property type="entry name" value="Family A G protein-coupled receptor-like"/>
    <property type="match status" value="1"/>
</dbReference>
<name>A0A8X6IFJ5_TRICU</name>
<feature type="transmembrane region" description="Helical" evidence="1">
    <location>
        <begin position="6"/>
        <end position="28"/>
    </location>
</feature>
<evidence type="ECO:0000256" key="1">
    <source>
        <dbReference type="SAM" id="Phobius"/>
    </source>
</evidence>
<comment type="caution">
    <text evidence="2">The sequence shown here is derived from an EMBL/GenBank/DDBJ whole genome shotgun (WGS) entry which is preliminary data.</text>
</comment>
<organism evidence="2 3">
    <name type="scientific">Trichonephila clavata</name>
    <name type="common">Joro spider</name>
    <name type="synonym">Nephila clavata</name>
    <dbReference type="NCBI Taxonomy" id="2740835"/>
    <lineage>
        <taxon>Eukaryota</taxon>
        <taxon>Metazoa</taxon>
        <taxon>Ecdysozoa</taxon>
        <taxon>Arthropoda</taxon>
        <taxon>Chelicerata</taxon>
        <taxon>Arachnida</taxon>
        <taxon>Araneae</taxon>
        <taxon>Araneomorphae</taxon>
        <taxon>Entelegynae</taxon>
        <taxon>Araneoidea</taxon>
        <taxon>Nephilidae</taxon>
        <taxon>Trichonephila</taxon>
    </lineage>
</organism>
<keyword evidence="1" id="KW-1133">Transmembrane helix</keyword>
<dbReference type="AlphaFoldDB" id="A0A8X6IFJ5"/>
<evidence type="ECO:0000313" key="3">
    <source>
        <dbReference type="Proteomes" id="UP000887116"/>
    </source>
</evidence>
<keyword evidence="1" id="KW-0812">Transmembrane</keyword>
<dbReference type="EMBL" id="BMAO01034029">
    <property type="protein sequence ID" value="GFQ93497.1"/>
    <property type="molecule type" value="Genomic_DNA"/>
</dbReference>